<dbReference type="AlphaFoldDB" id="A0A5M3MMI9"/>
<dbReference type="OMA" id="ISGYWDL"/>
<dbReference type="EMBL" id="JH711579">
    <property type="protein sequence ID" value="EIW80323.1"/>
    <property type="molecule type" value="Genomic_DNA"/>
</dbReference>
<organism evidence="1 2">
    <name type="scientific">Coniophora puteana (strain RWD-64-598)</name>
    <name type="common">Brown rot fungus</name>
    <dbReference type="NCBI Taxonomy" id="741705"/>
    <lineage>
        <taxon>Eukaryota</taxon>
        <taxon>Fungi</taxon>
        <taxon>Dikarya</taxon>
        <taxon>Basidiomycota</taxon>
        <taxon>Agaricomycotina</taxon>
        <taxon>Agaricomycetes</taxon>
        <taxon>Agaricomycetidae</taxon>
        <taxon>Boletales</taxon>
        <taxon>Coniophorineae</taxon>
        <taxon>Coniophoraceae</taxon>
        <taxon>Coniophora</taxon>
    </lineage>
</organism>
<dbReference type="OrthoDB" id="2367075at2759"/>
<feature type="non-terminal residue" evidence="1">
    <location>
        <position position="1"/>
    </location>
</feature>
<protein>
    <recommendedName>
        <fullName evidence="3">BTB domain-containing protein</fullName>
    </recommendedName>
</protein>
<evidence type="ECO:0000313" key="2">
    <source>
        <dbReference type="Proteomes" id="UP000053558"/>
    </source>
</evidence>
<dbReference type="RefSeq" id="XP_007768967.1">
    <property type="nucleotide sequence ID" value="XM_007770777.1"/>
</dbReference>
<comment type="caution">
    <text evidence="1">The sequence shown here is derived from an EMBL/GenBank/DDBJ whole genome shotgun (WGS) entry which is preliminary data.</text>
</comment>
<proteinExistence type="predicted"/>
<feature type="non-terminal residue" evidence="1">
    <location>
        <position position="141"/>
    </location>
</feature>
<dbReference type="KEGG" id="cput:CONPUDRAFT_31265"/>
<evidence type="ECO:0008006" key="3">
    <source>
        <dbReference type="Google" id="ProtNLM"/>
    </source>
</evidence>
<gene>
    <name evidence="1" type="ORF">CONPUDRAFT_31265</name>
</gene>
<keyword evidence="2" id="KW-1185">Reference proteome</keyword>
<dbReference type="GeneID" id="19206707"/>
<sequence length="141" mass="15906">EESQPAMQGLNENRAIVLDGVSSCDFDQFLKLLYSQPIPLDIDTNTARTKLGLSVHEWMAALKISHHLWMMKIHQLSIDCMTDVAMDPVDKAAMALEYGIESWLKPSLNELARRPQPMTRADADRLGIDVILKMAEVRESI</sequence>
<name>A0A5M3MMI9_CONPW</name>
<evidence type="ECO:0000313" key="1">
    <source>
        <dbReference type="EMBL" id="EIW80323.1"/>
    </source>
</evidence>
<reference evidence="2" key="1">
    <citation type="journal article" date="2012" name="Science">
        <title>The Paleozoic origin of enzymatic lignin decomposition reconstructed from 31 fungal genomes.</title>
        <authorList>
            <person name="Floudas D."/>
            <person name="Binder M."/>
            <person name="Riley R."/>
            <person name="Barry K."/>
            <person name="Blanchette R.A."/>
            <person name="Henrissat B."/>
            <person name="Martinez A.T."/>
            <person name="Otillar R."/>
            <person name="Spatafora J.W."/>
            <person name="Yadav J.S."/>
            <person name="Aerts A."/>
            <person name="Benoit I."/>
            <person name="Boyd A."/>
            <person name="Carlson A."/>
            <person name="Copeland A."/>
            <person name="Coutinho P.M."/>
            <person name="de Vries R.P."/>
            <person name="Ferreira P."/>
            <person name="Findley K."/>
            <person name="Foster B."/>
            <person name="Gaskell J."/>
            <person name="Glotzer D."/>
            <person name="Gorecki P."/>
            <person name="Heitman J."/>
            <person name="Hesse C."/>
            <person name="Hori C."/>
            <person name="Igarashi K."/>
            <person name="Jurgens J.A."/>
            <person name="Kallen N."/>
            <person name="Kersten P."/>
            <person name="Kohler A."/>
            <person name="Kuees U."/>
            <person name="Kumar T.K.A."/>
            <person name="Kuo A."/>
            <person name="LaButti K."/>
            <person name="Larrondo L.F."/>
            <person name="Lindquist E."/>
            <person name="Ling A."/>
            <person name="Lombard V."/>
            <person name="Lucas S."/>
            <person name="Lundell T."/>
            <person name="Martin R."/>
            <person name="McLaughlin D.J."/>
            <person name="Morgenstern I."/>
            <person name="Morin E."/>
            <person name="Murat C."/>
            <person name="Nagy L.G."/>
            <person name="Nolan M."/>
            <person name="Ohm R.A."/>
            <person name="Patyshakuliyeva A."/>
            <person name="Rokas A."/>
            <person name="Ruiz-Duenas F.J."/>
            <person name="Sabat G."/>
            <person name="Salamov A."/>
            <person name="Samejima M."/>
            <person name="Schmutz J."/>
            <person name="Slot J.C."/>
            <person name="St John F."/>
            <person name="Stenlid J."/>
            <person name="Sun H."/>
            <person name="Sun S."/>
            <person name="Syed K."/>
            <person name="Tsang A."/>
            <person name="Wiebenga A."/>
            <person name="Young D."/>
            <person name="Pisabarro A."/>
            <person name="Eastwood D.C."/>
            <person name="Martin F."/>
            <person name="Cullen D."/>
            <person name="Grigoriev I.V."/>
            <person name="Hibbett D.S."/>
        </authorList>
    </citation>
    <scope>NUCLEOTIDE SEQUENCE [LARGE SCALE GENOMIC DNA]</scope>
    <source>
        <strain evidence="2">RWD-64-598 SS2</strain>
    </source>
</reference>
<dbReference type="Proteomes" id="UP000053558">
    <property type="component" value="Unassembled WGS sequence"/>
</dbReference>
<accession>A0A5M3MMI9</accession>